<accession>A0A9X4ACJ0</accession>
<keyword evidence="1" id="KW-0472">Membrane</keyword>
<dbReference type="Proteomes" id="UP001143700">
    <property type="component" value="Unassembled WGS sequence"/>
</dbReference>
<keyword evidence="1" id="KW-0812">Transmembrane</keyword>
<organism evidence="2 3">
    <name type="scientific">Lactobacillus amylovorus</name>
    <dbReference type="NCBI Taxonomy" id="1604"/>
    <lineage>
        <taxon>Bacteria</taxon>
        <taxon>Bacillati</taxon>
        <taxon>Bacillota</taxon>
        <taxon>Bacilli</taxon>
        <taxon>Lactobacillales</taxon>
        <taxon>Lactobacillaceae</taxon>
        <taxon>Lactobacillus</taxon>
    </lineage>
</organism>
<sequence length="118" mass="13200">MKKIDSYARHFLILIALILGLSLVSEFRDLSSYAPSMINLACLSIATACTFASGITLQFKRLNIVTIILAAILISISVFFWIEFSSLALITSIFIVYGIITLLVCLTNLIFYKKREVE</sequence>
<name>A0A9X4ACJ0_LACAM</name>
<dbReference type="RefSeq" id="WP_193363683.1">
    <property type="nucleotide sequence ID" value="NZ_JAOTGU010000005.1"/>
</dbReference>
<feature type="transmembrane region" description="Helical" evidence="1">
    <location>
        <begin position="37"/>
        <end position="57"/>
    </location>
</feature>
<evidence type="ECO:0000313" key="2">
    <source>
        <dbReference type="EMBL" id="MDB6262022.1"/>
    </source>
</evidence>
<dbReference type="AlphaFoldDB" id="A0A9X4ACJ0"/>
<evidence type="ECO:0000256" key="1">
    <source>
        <dbReference type="SAM" id="Phobius"/>
    </source>
</evidence>
<dbReference type="GeneID" id="66524789"/>
<gene>
    <name evidence="2" type="ORF">ODV15_05530</name>
</gene>
<protein>
    <submittedName>
        <fullName evidence="2">ABC transporter substrate-binding protein</fullName>
    </submittedName>
</protein>
<keyword evidence="1" id="KW-1133">Transmembrane helix</keyword>
<feature type="transmembrane region" description="Helical" evidence="1">
    <location>
        <begin position="7"/>
        <end position="25"/>
    </location>
</feature>
<reference evidence="2" key="2">
    <citation type="submission" date="2022-10" db="EMBL/GenBank/DDBJ databases">
        <authorList>
            <person name="Kostovova I."/>
            <person name="Moravkova M."/>
            <person name="Pechar R."/>
        </authorList>
    </citation>
    <scope>NUCLEOTIDE SEQUENCE</scope>
    <source>
        <strain evidence="2">M356A</strain>
    </source>
</reference>
<proteinExistence type="predicted"/>
<dbReference type="EMBL" id="JAOTGU010000005">
    <property type="protein sequence ID" value="MDB6262022.1"/>
    <property type="molecule type" value="Genomic_DNA"/>
</dbReference>
<comment type="caution">
    <text evidence="2">The sequence shown here is derived from an EMBL/GenBank/DDBJ whole genome shotgun (WGS) entry which is preliminary data.</text>
</comment>
<evidence type="ECO:0000313" key="3">
    <source>
        <dbReference type="Proteomes" id="UP001143700"/>
    </source>
</evidence>
<feature type="transmembrane region" description="Helical" evidence="1">
    <location>
        <begin position="64"/>
        <end position="82"/>
    </location>
</feature>
<reference evidence="2" key="1">
    <citation type="journal article" date="2022" name="Microorganisms">
        <title>Antibiotic Susceptibility, Resistance Gene Determinants and Corresponding Genomic Regions in Lactobacillus amylovorus Isolates Derived from Wild Boars and Domestic Pigs.</title>
        <authorList>
            <person name="Moravkova M."/>
            <person name="Kostovova I."/>
            <person name="Kavanova K."/>
            <person name="Pechar R."/>
            <person name="Stanek S."/>
            <person name="Brychta A."/>
            <person name="Zeman M."/>
            <person name="Kubasova T."/>
        </authorList>
    </citation>
    <scope>NUCLEOTIDE SEQUENCE</scope>
    <source>
        <strain evidence="2">M356A</strain>
    </source>
</reference>
<feature type="transmembrane region" description="Helical" evidence="1">
    <location>
        <begin position="88"/>
        <end position="112"/>
    </location>
</feature>